<accession>A0A9X3ZHB3</accession>
<protein>
    <submittedName>
        <fullName evidence="4">TetR/AcrR family transcriptional regulator</fullName>
    </submittedName>
</protein>
<comment type="caution">
    <text evidence="4">The sequence shown here is derived from an EMBL/GenBank/DDBJ whole genome shotgun (WGS) entry which is preliminary data.</text>
</comment>
<dbReference type="InterPro" id="IPR009057">
    <property type="entry name" value="Homeodomain-like_sf"/>
</dbReference>
<organism evidence="4 5">
    <name type="scientific">Hoeflea prorocentri</name>
    <dbReference type="NCBI Taxonomy" id="1922333"/>
    <lineage>
        <taxon>Bacteria</taxon>
        <taxon>Pseudomonadati</taxon>
        <taxon>Pseudomonadota</taxon>
        <taxon>Alphaproteobacteria</taxon>
        <taxon>Hyphomicrobiales</taxon>
        <taxon>Rhizobiaceae</taxon>
        <taxon>Hoeflea</taxon>
    </lineage>
</organism>
<feature type="domain" description="HTH tetR-type" evidence="3">
    <location>
        <begin position="15"/>
        <end position="75"/>
    </location>
</feature>
<evidence type="ECO:0000256" key="1">
    <source>
        <dbReference type="ARBA" id="ARBA00023125"/>
    </source>
</evidence>
<dbReference type="InterPro" id="IPR050109">
    <property type="entry name" value="HTH-type_TetR-like_transc_reg"/>
</dbReference>
<evidence type="ECO:0000256" key="2">
    <source>
        <dbReference type="PROSITE-ProRule" id="PRU00335"/>
    </source>
</evidence>
<dbReference type="GO" id="GO:0000976">
    <property type="term" value="F:transcription cis-regulatory region binding"/>
    <property type="evidence" value="ECO:0007669"/>
    <property type="project" value="TreeGrafter"/>
</dbReference>
<reference evidence="4" key="1">
    <citation type="submission" date="2022-11" db="EMBL/GenBank/DDBJ databases">
        <title>Draft genome sequence of Hoeflea poritis E7-10 and Hoeflea prorocentri PM5-8, separated from scleractinian coral Porites lutea and marine dinoflagellate.</title>
        <authorList>
            <person name="Zhang G."/>
            <person name="Wei Q."/>
            <person name="Cai L."/>
        </authorList>
    </citation>
    <scope>NUCLEOTIDE SEQUENCE</scope>
    <source>
        <strain evidence="4">PM5-8</strain>
    </source>
</reference>
<dbReference type="GO" id="GO:0003700">
    <property type="term" value="F:DNA-binding transcription factor activity"/>
    <property type="evidence" value="ECO:0007669"/>
    <property type="project" value="TreeGrafter"/>
</dbReference>
<proteinExistence type="predicted"/>
<dbReference type="SUPFAM" id="SSF46689">
    <property type="entry name" value="Homeodomain-like"/>
    <property type="match status" value="1"/>
</dbReference>
<feature type="DNA-binding region" description="H-T-H motif" evidence="2">
    <location>
        <begin position="38"/>
        <end position="57"/>
    </location>
</feature>
<dbReference type="Gene3D" id="1.10.357.10">
    <property type="entry name" value="Tetracycline Repressor, domain 2"/>
    <property type="match status" value="1"/>
</dbReference>
<dbReference type="PANTHER" id="PTHR30055:SF226">
    <property type="entry name" value="HTH-TYPE TRANSCRIPTIONAL REGULATOR PKSA"/>
    <property type="match status" value="1"/>
</dbReference>
<evidence type="ECO:0000313" key="5">
    <source>
        <dbReference type="Proteomes" id="UP001151234"/>
    </source>
</evidence>
<dbReference type="RefSeq" id="WP_267989930.1">
    <property type="nucleotide sequence ID" value="NZ_JAPJZI010000001.1"/>
</dbReference>
<dbReference type="AlphaFoldDB" id="A0A9X3ZHB3"/>
<dbReference type="PROSITE" id="PS50977">
    <property type="entry name" value="HTH_TETR_2"/>
    <property type="match status" value="1"/>
</dbReference>
<dbReference type="EMBL" id="JAPJZI010000001">
    <property type="protein sequence ID" value="MDA5398516.1"/>
    <property type="molecule type" value="Genomic_DNA"/>
</dbReference>
<dbReference type="Proteomes" id="UP001151234">
    <property type="component" value="Unassembled WGS sequence"/>
</dbReference>
<sequence length="207" mass="22877">MNDDVRRKPRQKRSREKVDKILDAVETLVTQQSLEALTTTQVAEHTGYAVGTIYQYFGNRTELLIAAEERLFERLAQHLAKEVFAVLSDPVDNAIEKLIGIYIDSAKAQPGYLQLLKFSSVNKPPGINEATVDEFTGDLIAAIIRSEAPDIGDGDLEVARKTAVGIMAPLTDRILLEKNPVIQTKLQAEMVALCESIIMRAIEAGKQ</sequence>
<evidence type="ECO:0000259" key="3">
    <source>
        <dbReference type="PROSITE" id="PS50977"/>
    </source>
</evidence>
<dbReference type="PRINTS" id="PR00455">
    <property type="entry name" value="HTHTETR"/>
</dbReference>
<dbReference type="PANTHER" id="PTHR30055">
    <property type="entry name" value="HTH-TYPE TRANSCRIPTIONAL REGULATOR RUTR"/>
    <property type="match status" value="1"/>
</dbReference>
<gene>
    <name evidence="4" type="ORF">OQ273_08035</name>
</gene>
<evidence type="ECO:0000313" key="4">
    <source>
        <dbReference type="EMBL" id="MDA5398516.1"/>
    </source>
</evidence>
<dbReference type="InterPro" id="IPR001647">
    <property type="entry name" value="HTH_TetR"/>
</dbReference>
<keyword evidence="1 2" id="KW-0238">DNA-binding</keyword>
<name>A0A9X3ZHB3_9HYPH</name>
<dbReference type="Pfam" id="PF00440">
    <property type="entry name" value="TetR_N"/>
    <property type="match status" value="1"/>
</dbReference>
<keyword evidence="5" id="KW-1185">Reference proteome</keyword>